<dbReference type="Proteomes" id="UP000789375">
    <property type="component" value="Unassembled WGS sequence"/>
</dbReference>
<protein>
    <submittedName>
        <fullName evidence="2">5065_t:CDS:1</fullName>
    </submittedName>
</protein>
<dbReference type="AlphaFoldDB" id="A0A9N9B489"/>
<feature type="domain" description="FAR1" evidence="1">
    <location>
        <begin position="76"/>
        <end position="168"/>
    </location>
</feature>
<dbReference type="PANTHER" id="PTHR47718">
    <property type="entry name" value="OS01G0519700 PROTEIN"/>
    <property type="match status" value="1"/>
</dbReference>
<sequence length="216" mass="24749">MEELNIQNEGSEVLQDKEFEGSEALQDKEFEALLEYDSAEDFPDTDNISGDIENTTEKDISLFVGKIFQSWDHVSNFMKKYAATKGHRVRIGGGGKVNKAKEVIKRTYLCRHAGQAKSNRTALMEKQHSNTSSCRIGCPWKVNIWNKKDKGHLEVTTLHDQHTGHELHPLAVRFVPTLRKLPEEVIEEIRFLTVVAKANATIQYRVIREKFNIRII</sequence>
<organism evidence="2 3">
    <name type="scientific">Funneliformis mosseae</name>
    <name type="common">Endomycorrhizal fungus</name>
    <name type="synonym">Glomus mosseae</name>
    <dbReference type="NCBI Taxonomy" id="27381"/>
    <lineage>
        <taxon>Eukaryota</taxon>
        <taxon>Fungi</taxon>
        <taxon>Fungi incertae sedis</taxon>
        <taxon>Mucoromycota</taxon>
        <taxon>Glomeromycotina</taxon>
        <taxon>Glomeromycetes</taxon>
        <taxon>Glomerales</taxon>
        <taxon>Glomeraceae</taxon>
        <taxon>Funneliformis</taxon>
    </lineage>
</organism>
<evidence type="ECO:0000313" key="2">
    <source>
        <dbReference type="EMBL" id="CAG8555015.1"/>
    </source>
</evidence>
<proteinExistence type="predicted"/>
<accession>A0A9N9B489</accession>
<comment type="caution">
    <text evidence="2">The sequence shown here is derived from an EMBL/GenBank/DDBJ whole genome shotgun (WGS) entry which is preliminary data.</text>
</comment>
<name>A0A9N9B489_FUNMO</name>
<dbReference type="Pfam" id="PF03101">
    <property type="entry name" value="FAR1"/>
    <property type="match status" value="1"/>
</dbReference>
<evidence type="ECO:0000259" key="1">
    <source>
        <dbReference type="Pfam" id="PF03101"/>
    </source>
</evidence>
<keyword evidence="3" id="KW-1185">Reference proteome</keyword>
<evidence type="ECO:0000313" key="3">
    <source>
        <dbReference type="Proteomes" id="UP000789375"/>
    </source>
</evidence>
<dbReference type="InterPro" id="IPR004330">
    <property type="entry name" value="FAR1_DNA_bnd_dom"/>
</dbReference>
<gene>
    <name evidence="2" type="ORF">FMOSSE_LOCUS6666</name>
</gene>
<dbReference type="EMBL" id="CAJVPP010001432">
    <property type="protein sequence ID" value="CAG8555015.1"/>
    <property type="molecule type" value="Genomic_DNA"/>
</dbReference>
<reference evidence="2" key="1">
    <citation type="submission" date="2021-06" db="EMBL/GenBank/DDBJ databases">
        <authorList>
            <person name="Kallberg Y."/>
            <person name="Tangrot J."/>
            <person name="Rosling A."/>
        </authorList>
    </citation>
    <scope>NUCLEOTIDE SEQUENCE</scope>
    <source>
        <strain evidence="2">87-6 pot B 2015</strain>
    </source>
</reference>